<gene>
    <name evidence="5" type="ORF">UFOPK2289_01151</name>
    <name evidence="6" type="ORF">UFOPK2822_01025</name>
    <name evidence="7" type="ORF">UFOPK3346_01142</name>
    <name evidence="8" type="ORF">UFOPK3670_01031</name>
    <name evidence="9" type="ORF">UFOPK4308_01077</name>
</gene>
<evidence type="ECO:0000313" key="7">
    <source>
        <dbReference type="EMBL" id="CAB4872962.1"/>
    </source>
</evidence>
<reference evidence="5" key="1">
    <citation type="submission" date="2020-05" db="EMBL/GenBank/DDBJ databases">
        <authorList>
            <person name="Chiriac C."/>
            <person name="Salcher M."/>
            <person name="Ghai R."/>
            <person name="Kavagutti S V."/>
        </authorList>
    </citation>
    <scope>NUCLEOTIDE SEQUENCE</scope>
</reference>
<dbReference type="EMBL" id="CAEZZC010000014">
    <property type="protein sequence ID" value="CAB4754419.1"/>
    <property type="molecule type" value="Genomic_DNA"/>
</dbReference>
<keyword evidence="4" id="KW-0808">Transferase</keyword>
<evidence type="ECO:0000313" key="6">
    <source>
        <dbReference type="EMBL" id="CAB4754419.1"/>
    </source>
</evidence>
<dbReference type="AlphaFoldDB" id="A0A6J6MBJ6"/>
<dbReference type="NCBIfam" id="NF001452">
    <property type="entry name" value="PRK00311.1"/>
    <property type="match status" value="1"/>
</dbReference>
<dbReference type="FunFam" id="3.20.20.60:FF:000003">
    <property type="entry name" value="3-methyl-2-oxobutanoate hydroxymethyltransferase"/>
    <property type="match status" value="1"/>
</dbReference>
<dbReference type="NCBIfam" id="TIGR00222">
    <property type="entry name" value="panB"/>
    <property type="match status" value="1"/>
</dbReference>
<comment type="pathway">
    <text evidence="1">Cofactor biosynthesis; (R)-pantothenate biosynthesis; (R)-pantoate from 3-methyl-2-oxobutanoate: step 1/2.</text>
</comment>
<organism evidence="5">
    <name type="scientific">freshwater metagenome</name>
    <dbReference type="NCBI Taxonomy" id="449393"/>
    <lineage>
        <taxon>unclassified sequences</taxon>
        <taxon>metagenomes</taxon>
        <taxon>ecological metagenomes</taxon>
    </lineage>
</organism>
<dbReference type="EMBL" id="CAFBQL010000007">
    <property type="protein sequence ID" value="CAB5061091.1"/>
    <property type="molecule type" value="Genomic_DNA"/>
</dbReference>
<dbReference type="Gene3D" id="3.20.20.60">
    <property type="entry name" value="Phosphoenolpyruvate-binding domains"/>
    <property type="match status" value="1"/>
</dbReference>
<dbReference type="GO" id="GO:0005737">
    <property type="term" value="C:cytoplasm"/>
    <property type="evidence" value="ECO:0007669"/>
    <property type="project" value="TreeGrafter"/>
</dbReference>
<evidence type="ECO:0000313" key="8">
    <source>
        <dbReference type="EMBL" id="CAB4926892.1"/>
    </source>
</evidence>
<dbReference type="EMBL" id="CAFBLE010000010">
    <property type="protein sequence ID" value="CAB4872962.1"/>
    <property type="molecule type" value="Genomic_DNA"/>
</dbReference>
<dbReference type="HAMAP" id="MF_00156">
    <property type="entry name" value="PanB"/>
    <property type="match status" value="1"/>
</dbReference>
<dbReference type="PANTHER" id="PTHR20881:SF0">
    <property type="entry name" value="3-METHYL-2-OXOBUTANOATE HYDROXYMETHYLTRANSFERASE"/>
    <property type="match status" value="1"/>
</dbReference>
<evidence type="ECO:0000256" key="1">
    <source>
        <dbReference type="ARBA" id="ARBA00005033"/>
    </source>
</evidence>
<dbReference type="GO" id="GO:0015940">
    <property type="term" value="P:pantothenate biosynthetic process"/>
    <property type="evidence" value="ECO:0007669"/>
    <property type="project" value="InterPro"/>
</dbReference>
<comment type="similarity">
    <text evidence="2">Belongs to the PanB family.</text>
</comment>
<dbReference type="InterPro" id="IPR040442">
    <property type="entry name" value="Pyrv_kinase-like_dom_sf"/>
</dbReference>
<name>A0A6J6MBJ6_9ZZZZ</name>
<evidence type="ECO:0000313" key="9">
    <source>
        <dbReference type="EMBL" id="CAB5061091.1"/>
    </source>
</evidence>
<dbReference type="PANTHER" id="PTHR20881">
    <property type="entry name" value="3-METHYL-2-OXOBUTANOATE HYDROXYMETHYLTRANSFERASE"/>
    <property type="match status" value="1"/>
</dbReference>
<dbReference type="GO" id="GO:0000287">
    <property type="term" value="F:magnesium ion binding"/>
    <property type="evidence" value="ECO:0007669"/>
    <property type="project" value="TreeGrafter"/>
</dbReference>
<dbReference type="EMBL" id="CAFBMV010000007">
    <property type="protein sequence ID" value="CAB4926892.1"/>
    <property type="molecule type" value="Genomic_DNA"/>
</dbReference>
<proteinExistence type="inferred from homology"/>
<evidence type="ECO:0000256" key="3">
    <source>
        <dbReference type="ARBA" id="ARBA00012618"/>
    </source>
</evidence>
<accession>A0A6J6MBJ6</accession>
<protein>
    <recommendedName>
        <fullName evidence="3">3-methyl-2-oxobutanoate hydroxymethyltransferase</fullName>
        <ecNumber evidence="3">2.1.2.11</ecNumber>
    </recommendedName>
</protein>
<evidence type="ECO:0000256" key="4">
    <source>
        <dbReference type="ARBA" id="ARBA00022679"/>
    </source>
</evidence>
<evidence type="ECO:0000313" key="5">
    <source>
        <dbReference type="EMBL" id="CAB4671316.1"/>
    </source>
</evidence>
<dbReference type="CDD" id="cd06557">
    <property type="entry name" value="KPHMT-like"/>
    <property type="match status" value="1"/>
</dbReference>
<dbReference type="InterPro" id="IPR015813">
    <property type="entry name" value="Pyrv/PenolPyrv_kinase-like_dom"/>
</dbReference>
<dbReference type="InterPro" id="IPR003700">
    <property type="entry name" value="Pantoate_hydroxy_MeTrfase"/>
</dbReference>
<dbReference type="PIRSF" id="PIRSF000388">
    <property type="entry name" value="Pantoate_hydroxy_MeTrfase"/>
    <property type="match status" value="1"/>
</dbReference>
<dbReference type="SUPFAM" id="SSF51621">
    <property type="entry name" value="Phosphoenolpyruvate/pyruvate domain"/>
    <property type="match status" value="1"/>
</dbReference>
<dbReference type="GO" id="GO:0003864">
    <property type="term" value="F:3-methyl-2-oxobutanoate hydroxymethyltransferase activity"/>
    <property type="evidence" value="ECO:0007669"/>
    <property type="project" value="UniProtKB-EC"/>
</dbReference>
<evidence type="ECO:0000256" key="2">
    <source>
        <dbReference type="ARBA" id="ARBA00008676"/>
    </source>
</evidence>
<dbReference type="Pfam" id="PF02548">
    <property type="entry name" value="Pantoate_transf"/>
    <property type="match status" value="1"/>
</dbReference>
<dbReference type="EMBL" id="CAEZWT010000040">
    <property type="protein sequence ID" value="CAB4671316.1"/>
    <property type="molecule type" value="Genomic_DNA"/>
</dbReference>
<sequence>MSHTSIYGGATHKRITIRDLAAAKTRGEKWAMLTAYEQMSASIFDEAGIPSLLVGDSAASNFLGLENTIPVTVDELIPLVRAVVSSTTRPLIVADLPFGSYEAGPEQALATSIRFFKEAGAHAVKLEGAHIDSVKKLVASGIPVMGHLGLTPQSLHQLGGYRVQGREDGDVIFNASLALQEAGAFAIVLELIPEQLAQRITEALTIPTIGIGAGVHCDAQVLVWTDLMGLTPNPPKLAKAYLDMRTQMLAATKLWAEDVAHSHFPGPEQTFH</sequence>
<dbReference type="EC" id="2.1.2.11" evidence="3"/>